<keyword evidence="7" id="KW-1185">Reference proteome</keyword>
<dbReference type="Gene3D" id="3.30.465.10">
    <property type="match status" value="2"/>
</dbReference>
<dbReference type="Pfam" id="PF08031">
    <property type="entry name" value="BBE"/>
    <property type="match status" value="1"/>
</dbReference>
<dbReference type="GO" id="GO:0071949">
    <property type="term" value="F:FAD binding"/>
    <property type="evidence" value="ECO:0007669"/>
    <property type="project" value="InterPro"/>
</dbReference>
<dbReference type="GO" id="GO:0016491">
    <property type="term" value="F:oxidoreductase activity"/>
    <property type="evidence" value="ECO:0007669"/>
    <property type="project" value="UniProtKB-KW"/>
</dbReference>
<dbReference type="Proteomes" id="UP001243330">
    <property type="component" value="Unassembled WGS sequence"/>
</dbReference>
<keyword evidence="2" id="KW-0560">Oxidoreductase</keyword>
<evidence type="ECO:0000256" key="2">
    <source>
        <dbReference type="ARBA" id="ARBA00023002"/>
    </source>
</evidence>
<feature type="signal peptide" evidence="4">
    <location>
        <begin position="1"/>
        <end position="20"/>
    </location>
</feature>
<dbReference type="AlphaFoldDB" id="A0AAD9EFS5"/>
<keyword evidence="4" id="KW-0732">Signal</keyword>
<organism evidence="6 7">
    <name type="scientific">Colletotrichum chrysophilum</name>
    <dbReference type="NCBI Taxonomy" id="1836956"/>
    <lineage>
        <taxon>Eukaryota</taxon>
        <taxon>Fungi</taxon>
        <taxon>Dikarya</taxon>
        <taxon>Ascomycota</taxon>
        <taxon>Pezizomycotina</taxon>
        <taxon>Sordariomycetes</taxon>
        <taxon>Hypocreomycetidae</taxon>
        <taxon>Glomerellales</taxon>
        <taxon>Glomerellaceae</taxon>
        <taxon>Colletotrichum</taxon>
        <taxon>Colletotrichum gloeosporioides species complex</taxon>
    </lineage>
</organism>
<evidence type="ECO:0000256" key="4">
    <source>
        <dbReference type="SAM" id="SignalP"/>
    </source>
</evidence>
<evidence type="ECO:0000256" key="1">
    <source>
        <dbReference type="ARBA" id="ARBA00005466"/>
    </source>
</evidence>
<feature type="chain" id="PRO_5041916006" evidence="4">
    <location>
        <begin position="21"/>
        <end position="689"/>
    </location>
</feature>
<dbReference type="InterPro" id="IPR050432">
    <property type="entry name" value="FAD-linked_Oxidoreductases_BP"/>
</dbReference>
<dbReference type="InterPro" id="IPR006094">
    <property type="entry name" value="Oxid_FAD_bind_N"/>
</dbReference>
<comment type="caution">
    <text evidence="6">The sequence shown here is derived from an EMBL/GenBank/DDBJ whole genome shotgun (WGS) entry which is preliminary data.</text>
</comment>
<evidence type="ECO:0000256" key="3">
    <source>
        <dbReference type="SAM" id="MobiDB-lite"/>
    </source>
</evidence>
<comment type="similarity">
    <text evidence="1">Belongs to the oxygen-dependent FAD-linked oxidoreductase family.</text>
</comment>
<protein>
    <submittedName>
        <fullName evidence="6">Isoamyl alcohol oxidase</fullName>
    </submittedName>
</protein>
<feature type="compositionally biased region" description="Basic and acidic residues" evidence="3">
    <location>
        <begin position="641"/>
        <end position="674"/>
    </location>
</feature>
<proteinExistence type="inferred from homology"/>
<evidence type="ECO:0000313" key="6">
    <source>
        <dbReference type="EMBL" id="KAK1843181.1"/>
    </source>
</evidence>
<sequence length="689" mass="73587">MLRNKLSAVLAALHVASAVAATNTSCKCAPGDACWPSAPTWDAFNTSISGKLIATKPVAISCYPGPDYNPSACASVQQNWFTGSWQSANPVGLDYPLNITCPPPSSTAANSTATGSCTLGTNPPFAVNVTSTDDIVAALRFARENYLRVVVKSTGHDVLGRSDGFGGLEIWLRYFRNGIDFQPAYTSSTGCDATPWTGNAMKLGGAYMWGESYVAARENNVVVVGGGSSTVCSTGGWMQGGGHGPASHTFGLGADQVLEAEVVLANGTLLTANACQNQDLFYAIRGGGPGTYGVVVSTTIKAYPQLKATVQNLQIAAKDGASRDTFLDALTTLYTSIPELVEAGFAGYPHWQVDGPAPSFNNFTTAYSHSIYAFNKSQDEVEAAGKFLLDRISNFSDVLFVNSSYVSYPDYWSFFGNTSVDDNPVGLMAASGSRLLDTAAVSNRTAVRSLLNVLAGAPGEFVTNVISLVSGGQVWKDGSNKSSAVLPAWRTAVLHQSVARILSNDVSAETWDEVHHDVTCNKIGAMKALAPGTGSYMNEGDALDPDWKASFYGENYDKLLSIKNVYDPESMFYCPTCVGSDMWEADGAGRLCRSSMAELLVYLRTTTEDDHIGQDDDGQYDDNSHYDDNGQCDDNGQYDDNGQRDDDIGQHDVGQHGNGRYDHDGNDGHKREDIGTIINSPEQRLGSRV</sequence>
<dbReference type="EMBL" id="JAQOWY010000372">
    <property type="protein sequence ID" value="KAK1843181.1"/>
    <property type="molecule type" value="Genomic_DNA"/>
</dbReference>
<evidence type="ECO:0000259" key="5">
    <source>
        <dbReference type="PROSITE" id="PS51387"/>
    </source>
</evidence>
<dbReference type="SUPFAM" id="SSF56176">
    <property type="entry name" value="FAD-binding/transporter-associated domain-like"/>
    <property type="match status" value="1"/>
</dbReference>
<feature type="region of interest" description="Disordered" evidence="3">
    <location>
        <begin position="610"/>
        <end position="689"/>
    </location>
</feature>
<accession>A0AAD9EFS5</accession>
<dbReference type="PROSITE" id="PS00862">
    <property type="entry name" value="OX2_COVAL_FAD"/>
    <property type="match status" value="1"/>
</dbReference>
<dbReference type="InterPro" id="IPR012951">
    <property type="entry name" value="BBE"/>
</dbReference>
<reference evidence="6" key="1">
    <citation type="submission" date="2023-01" db="EMBL/GenBank/DDBJ databases">
        <title>Colletotrichum chrysophilum M932 genome sequence.</title>
        <authorList>
            <person name="Baroncelli R."/>
        </authorList>
    </citation>
    <scope>NUCLEOTIDE SEQUENCE</scope>
    <source>
        <strain evidence="6">M932</strain>
    </source>
</reference>
<name>A0AAD9EFS5_9PEZI</name>
<dbReference type="PANTHER" id="PTHR13878">
    <property type="entry name" value="GULONOLACTONE OXIDASE"/>
    <property type="match status" value="1"/>
</dbReference>
<dbReference type="InterPro" id="IPR036318">
    <property type="entry name" value="FAD-bd_PCMH-like_sf"/>
</dbReference>
<dbReference type="InterPro" id="IPR006093">
    <property type="entry name" value="Oxy_OxRdtase_FAD_BS"/>
</dbReference>
<feature type="domain" description="FAD-binding PCMH-type" evidence="5">
    <location>
        <begin position="119"/>
        <end position="305"/>
    </location>
</feature>
<gene>
    <name evidence="6" type="ORF">CCHR01_14175</name>
</gene>
<dbReference type="InterPro" id="IPR016166">
    <property type="entry name" value="FAD-bd_PCMH"/>
</dbReference>
<dbReference type="PROSITE" id="PS51387">
    <property type="entry name" value="FAD_PCMH"/>
    <property type="match status" value="1"/>
</dbReference>
<dbReference type="Pfam" id="PF01565">
    <property type="entry name" value="FAD_binding_4"/>
    <property type="match status" value="1"/>
</dbReference>
<evidence type="ECO:0000313" key="7">
    <source>
        <dbReference type="Proteomes" id="UP001243330"/>
    </source>
</evidence>
<dbReference type="InterPro" id="IPR016169">
    <property type="entry name" value="FAD-bd_PCMH_sub2"/>
</dbReference>
<dbReference type="PANTHER" id="PTHR13878:SF91">
    <property type="entry name" value="FAD BINDING DOMAIN PROTEIN (AFU_ORTHOLOGUE AFUA_6G12070)-RELATED"/>
    <property type="match status" value="1"/>
</dbReference>